<feature type="transmembrane region" description="Helical" evidence="6">
    <location>
        <begin position="371"/>
        <end position="397"/>
    </location>
</feature>
<gene>
    <name evidence="9" type="ORF">DU484_01320</name>
    <name evidence="8" type="ORF">DU500_01870</name>
</gene>
<dbReference type="Proteomes" id="UP000253273">
    <property type="component" value="Chromosome"/>
</dbReference>
<dbReference type="Gene3D" id="1.20.1250.20">
    <property type="entry name" value="MFS general substrate transporter like domains"/>
    <property type="match status" value="2"/>
</dbReference>
<evidence type="ECO:0000256" key="3">
    <source>
        <dbReference type="ARBA" id="ARBA00022692"/>
    </source>
</evidence>
<name>A0A345E8T0_9EURY</name>
<evidence type="ECO:0000256" key="2">
    <source>
        <dbReference type="ARBA" id="ARBA00022475"/>
    </source>
</evidence>
<accession>A0A345E8T0</accession>
<dbReference type="PANTHER" id="PTHR43124">
    <property type="entry name" value="PURINE EFFLUX PUMP PBUE"/>
    <property type="match status" value="1"/>
</dbReference>
<evidence type="ECO:0000313" key="10">
    <source>
        <dbReference type="Proteomes" id="UP000252985"/>
    </source>
</evidence>
<dbReference type="RefSeq" id="WP_114584423.1">
    <property type="nucleotide sequence ID" value="NZ_CP031148.1"/>
</dbReference>
<feature type="domain" description="Major facilitator superfamily (MFS) profile" evidence="7">
    <location>
        <begin position="17"/>
        <end position="400"/>
    </location>
</feature>
<dbReference type="EMBL" id="CP031150">
    <property type="protein sequence ID" value="AXG05273.1"/>
    <property type="molecule type" value="Genomic_DNA"/>
</dbReference>
<evidence type="ECO:0000313" key="8">
    <source>
        <dbReference type="EMBL" id="AXG05273.1"/>
    </source>
</evidence>
<accession>A0A345DZA1</accession>
<dbReference type="GO" id="GO:0005886">
    <property type="term" value="C:plasma membrane"/>
    <property type="evidence" value="ECO:0007669"/>
    <property type="project" value="UniProtKB-SubCell"/>
</dbReference>
<dbReference type="OrthoDB" id="204820at2157"/>
<organism evidence="9 10">
    <name type="scientific">Haloplanus rubicundus</name>
    <dbReference type="NCBI Taxonomy" id="1547898"/>
    <lineage>
        <taxon>Archaea</taxon>
        <taxon>Methanobacteriati</taxon>
        <taxon>Methanobacteriota</taxon>
        <taxon>Stenosarchaea group</taxon>
        <taxon>Halobacteria</taxon>
        <taxon>Halobacteriales</taxon>
        <taxon>Haloferacaceae</taxon>
        <taxon>Haloplanus</taxon>
    </lineage>
</organism>
<evidence type="ECO:0000256" key="1">
    <source>
        <dbReference type="ARBA" id="ARBA00004651"/>
    </source>
</evidence>
<feature type="transmembrane region" description="Helical" evidence="6">
    <location>
        <begin position="255"/>
        <end position="275"/>
    </location>
</feature>
<comment type="subcellular location">
    <subcellularLocation>
        <location evidence="1">Cell membrane</location>
        <topology evidence="1">Multi-pass membrane protein</topology>
    </subcellularLocation>
</comment>
<feature type="transmembrane region" description="Helical" evidence="6">
    <location>
        <begin position="12"/>
        <end position="35"/>
    </location>
</feature>
<feature type="transmembrane region" description="Helical" evidence="6">
    <location>
        <begin position="81"/>
        <end position="100"/>
    </location>
</feature>
<evidence type="ECO:0000259" key="7">
    <source>
        <dbReference type="PROSITE" id="PS50850"/>
    </source>
</evidence>
<keyword evidence="2" id="KW-1003">Cell membrane</keyword>
<feature type="transmembrane region" description="Helical" evidence="6">
    <location>
        <begin position="55"/>
        <end position="74"/>
    </location>
</feature>
<proteinExistence type="predicted"/>
<reference evidence="9 10" key="1">
    <citation type="submission" date="2018-07" db="EMBL/GenBank/DDBJ databases">
        <title>Genome sequences of Haloplanus sp. CBA1112.</title>
        <authorList>
            <person name="Kim Y.B."/>
            <person name="Roh S.W."/>
        </authorList>
    </citation>
    <scope>NUCLEOTIDE SEQUENCE [LARGE SCALE GENOMIC DNA]</scope>
    <source>
        <strain evidence="9 10">CBA1112</strain>
    </source>
</reference>
<dbReference type="AlphaFoldDB" id="A0A345E8T0"/>
<dbReference type="PROSITE" id="PS50850">
    <property type="entry name" value="MFS"/>
    <property type="match status" value="1"/>
</dbReference>
<dbReference type="SUPFAM" id="SSF103473">
    <property type="entry name" value="MFS general substrate transporter"/>
    <property type="match status" value="1"/>
</dbReference>
<dbReference type="InterPro" id="IPR050189">
    <property type="entry name" value="MFS_Efflux_Transporters"/>
</dbReference>
<dbReference type="InterPro" id="IPR020846">
    <property type="entry name" value="MFS_dom"/>
</dbReference>
<dbReference type="KEGG" id="haj:DU500_01870"/>
<keyword evidence="5 6" id="KW-0472">Membrane</keyword>
<sequence>MSLVSHRWVARLRTLDVLALTALLWFLAKFLRYAFPPLFGTFQSTYGVSNTELGLLFSALMGGYAVMQFPSGALADRVGTVRVIVGGAVVASAAALALFLSTSYALLVVAVVGIGVGTGAHKTVAITLLTSVYTERSGRALGLMDFVGEFGGVLAPAAVVAVLAAALPWESLFLAAAVGGLCLAGAFAVRVPARLPDGDADAGFDADDGFRSYLTAFAAPRFSAFAFVAVLLGLAISGITAFLPLFLETRAGIDASLAGLLYSAFFVVSAVQPVTGDLADRLGHLRVIAVLLALGIAALVVLVVAGVGPLTVGAATVVLGVGLHGPRPGRDAHLMNLIPDDVAGGTLGVVRTSMVGMSAVSPTIVGYLSDVASFSVAFGAMAAVLALAMLVVTALALTEP</sequence>
<dbReference type="Proteomes" id="UP000252985">
    <property type="component" value="Chromosome"/>
</dbReference>
<dbReference type="InterPro" id="IPR036259">
    <property type="entry name" value="MFS_trans_sf"/>
</dbReference>
<keyword evidence="3 6" id="KW-0812">Transmembrane</keyword>
<feature type="transmembrane region" description="Helical" evidence="6">
    <location>
        <begin position="172"/>
        <end position="189"/>
    </location>
</feature>
<feature type="transmembrane region" description="Helical" evidence="6">
    <location>
        <begin position="222"/>
        <end position="243"/>
    </location>
</feature>
<dbReference type="Pfam" id="PF07690">
    <property type="entry name" value="MFS_1"/>
    <property type="match status" value="1"/>
</dbReference>
<feature type="transmembrane region" description="Helical" evidence="6">
    <location>
        <begin position="146"/>
        <end position="166"/>
    </location>
</feature>
<dbReference type="PANTHER" id="PTHR43124:SF3">
    <property type="entry name" value="CHLORAMPHENICOL EFFLUX PUMP RV0191"/>
    <property type="match status" value="1"/>
</dbReference>
<evidence type="ECO:0000256" key="5">
    <source>
        <dbReference type="ARBA" id="ARBA00023136"/>
    </source>
</evidence>
<evidence type="ECO:0000313" key="9">
    <source>
        <dbReference type="EMBL" id="AXG08602.1"/>
    </source>
</evidence>
<keyword evidence="4 6" id="KW-1133">Transmembrane helix</keyword>
<feature type="transmembrane region" description="Helical" evidence="6">
    <location>
        <begin position="106"/>
        <end position="134"/>
    </location>
</feature>
<reference evidence="8 11" key="2">
    <citation type="submission" date="2018-07" db="EMBL/GenBank/DDBJ databases">
        <title>Genome sequences of Haloplanus sp. CBA1113.</title>
        <authorList>
            <person name="Kim Y.B."/>
            <person name="Roh S.W."/>
        </authorList>
    </citation>
    <scope>NUCLEOTIDE SEQUENCE [LARGE SCALE GENOMIC DNA]</scope>
    <source>
        <strain evidence="8 11">CBA1113</strain>
    </source>
</reference>
<keyword evidence="11" id="KW-1185">Reference proteome</keyword>
<dbReference type="GO" id="GO:0022857">
    <property type="term" value="F:transmembrane transporter activity"/>
    <property type="evidence" value="ECO:0007669"/>
    <property type="project" value="InterPro"/>
</dbReference>
<evidence type="ECO:0000313" key="11">
    <source>
        <dbReference type="Proteomes" id="UP000253273"/>
    </source>
</evidence>
<feature type="transmembrane region" description="Helical" evidence="6">
    <location>
        <begin position="287"/>
        <end position="307"/>
    </location>
</feature>
<evidence type="ECO:0000256" key="6">
    <source>
        <dbReference type="SAM" id="Phobius"/>
    </source>
</evidence>
<dbReference type="EMBL" id="CP031148">
    <property type="protein sequence ID" value="AXG08602.1"/>
    <property type="molecule type" value="Genomic_DNA"/>
</dbReference>
<dbReference type="KEGG" id="haq:DU484_01320"/>
<protein>
    <submittedName>
        <fullName evidence="9">MFS transporter</fullName>
    </submittedName>
</protein>
<dbReference type="InterPro" id="IPR011701">
    <property type="entry name" value="MFS"/>
</dbReference>
<evidence type="ECO:0000256" key="4">
    <source>
        <dbReference type="ARBA" id="ARBA00022989"/>
    </source>
</evidence>
<dbReference type="GeneID" id="37285576"/>